<dbReference type="RefSeq" id="WP_006956300.1">
    <property type="nucleotide sequence ID" value="NZ_CH672407.1"/>
</dbReference>
<comment type="caution">
    <text evidence="1">The sequence shown here is derived from an EMBL/GenBank/DDBJ whole genome shotgun (WGS) entry which is preliminary data.</text>
</comment>
<evidence type="ECO:0000313" key="1">
    <source>
        <dbReference type="EMBL" id="EAQ32994.1"/>
    </source>
</evidence>
<dbReference type="EMBL" id="AAMX01000002">
    <property type="protein sequence ID" value="EAQ32994.1"/>
    <property type="molecule type" value="Genomic_DNA"/>
</dbReference>
<evidence type="ECO:0000313" key="2">
    <source>
        <dbReference type="Proteomes" id="UP000016543"/>
    </source>
</evidence>
<name>A0ABM9WPR5_9GAMM</name>
<keyword evidence="2" id="KW-1185">Reference proteome</keyword>
<organism evidence="1 2">
    <name type="scientific">Idiomarina baltica OS145</name>
    <dbReference type="NCBI Taxonomy" id="314276"/>
    <lineage>
        <taxon>Bacteria</taxon>
        <taxon>Pseudomonadati</taxon>
        <taxon>Pseudomonadota</taxon>
        <taxon>Gammaproteobacteria</taxon>
        <taxon>Alteromonadales</taxon>
        <taxon>Idiomarinaceae</taxon>
        <taxon>Idiomarina</taxon>
    </lineage>
</organism>
<gene>
    <name evidence="1" type="ORF">OS145_04168</name>
</gene>
<sequence length="135" mass="15590">MDNRTLSDEAFLNAIKQGEFSRDSTDHSWHLRLAWIHLKRAPWPIALAEVVATLRANQHIMSLNERYHHTLTVATLRIMSQRLSEQPCSDFTEFKQQNADLVNDLKAVLAQHYKPETLDSPTARRTFVSPDKKPL</sequence>
<accession>A0ABM9WPR5</accession>
<reference evidence="1 2" key="1">
    <citation type="submission" date="2006-01" db="EMBL/GenBank/DDBJ databases">
        <authorList>
            <person name="Brettar I."/>
            <person name="Hofle M."/>
            <person name="Ferriera S."/>
            <person name="Johnson J."/>
            <person name="Kravitz S."/>
            <person name="Halpern A."/>
            <person name="Remington K."/>
            <person name="Beeson K."/>
            <person name="Tran B."/>
            <person name="Rogers Y.-H."/>
            <person name="Friedman R."/>
            <person name="Venter J.C."/>
        </authorList>
    </citation>
    <scope>NUCLEOTIDE SEQUENCE [LARGE SCALE GENOMIC DNA]</scope>
    <source>
        <strain evidence="1 2">OS145</strain>
    </source>
</reference>
<dbReference type="Proteomes" id="UP000016543">
    <property type="component" value="Unassembled WGS sequence"/>
</dbReference>
<protein>
    <submittedName>
        <fullName evidence="1">Uncharacterized protein</fullName>
    </submittedName>
</protein>
<proteinExistence type="predicted"/>